<evidence type="ECO:0000313" key="1">
    <source>
        <dbReference type="EMBL" id="QDU04480.1"/>
    </source>
</evidence>
<accession>A0A517WGV0</accession>
<name>A0A517WGV0_9PLAN</name>
<dbReference type="EMBL" id="CP036347">
    <property type="protein sequence ID" value="QDU04480.1"/>
    <property type="molecule type" value="Genomic_DNA"/>
</dbReference>
<organism evidence="1 2">
    <name type="scientific">Gimesia chilikensis</name>
    <dbReference type="NCBI Taxonomy" id="2605989"/>
    <lineage>
        <taxon>Bacteria</taxon>
        <taxon>Pseudomonadati</taxon>
        <taxon>Planctomycetota</taxon>
        <taxon>Planctomycetia</taxon>
        <taxon>Planctomycetales</taxon>
        <taxon>Planctomycetaceae</taxon>
        <taxon>Gimesia</taxon>
    </lineage>
</organism>
<reference evidence="1 2" key="1">
    <citation type="submission" date="2019-02" db="EMBL/GenBank/DDBJ databases">
        <title>Deep-cultivation of Planctomycetes and their phenomic and genomic characterization uncovers novel biology.</title>
        <authorList>
            <person name="Wiegand S."/>
            <person name="Jogler M."/>
            <person name="Boedeker C."/>
            <person name="Pinto D."/>
            <person name="Vollmers J."/>
            <person name="Rivas-Marin E."/>
            <person name="Kohn T."/>
            <person name="Peeters S.H."/>
            <person name="Heuer A."/>
            <person name="Rast P."/>
            <person name="Oberbeckmann S."/>
            <person name="Bunk B."/>
            <person name="Jeske O."/>
            <person name="Meyerdierks A."/>
            <person name="Storesund J.E."/>
            <person name="Kallscheuer N."/>
            <person name="Luecker S."/>
            <person name="Lage O.M."/>
            <person name="Pohl T."/>
            <person name="Merkel B.J."/>
            <person name="Hornburger P."/>
            <person name="Mueller R.-W."/>
            <person name="Bruemmer F."/>
            <person name="Labrenz M."/>
            <person name="Spormann A.M."/>
            <person name="Op den Camp H."/>
            <person name="Overmann J."/>
            <person name="Amann R."/>
            <person name="Jetten M.S.M."/>
            <person name="Mascher T."/>
            <person name="Medema M.H."/>
            <person name="Devos D.P."/>
            <person name="Kaster A.-K."/>
            <person name="Ovreas L."/>
            <person name="Rohde M."/>
            <person name="Galperin M.Y."/>
            <person name="Jogler C."/>
        </authorList>
    </citation>
    <scope>NUCLEOTIDE SEQUENCE [LARGE SCALE GENOMIC DNA]</scope>
    <source>
        <strain evidence="1 2">V6</strain>
    </source>
</reference>
<gene>
    <name evidence="1" type="ORF">V6x_42080</name>
</gene>
<proteinExistence type="predicted"/>
<dbReference type="AlphaFoldDB" id="A0A517WGV0"/>
<protein>
    <submittedName>
        <fullName evidence="1">Uncharacterized protein</fullName>
    </submittedName>
</protein>
<evidence type="ECO:0000313" key="2">
    <source>
        <dbReference type="Proteomes" id="UP000320722"/>
    </source>
</evidence>
<sequence length="38" mass="4351">MVLTLGNTLQMKFVMNHGFPLGYTYCQTFQGIEGDCYE</sequence>
<dbReference type="Proteomes" id="UP000320722">
    <property type="component" value="Chromosome"/>
</dbReference>